<dbReference type="OrthoDB" id="9813383at2"/>
<dbReference type="PANTHER" id="PTHR42695">
    <property type="entry name" value="GLUTAMINE AMIDOTRANSFERASE YLR126C-RELATED"/>
    <property type="match status" value="1"/>
</dbReference>
<accession>A0A1L5F7Q0</accession>
<dbReference type="Proteomes" id="UP000184604">
    <property type="component" value="Chromosome"/>
</dbReference>
<organism evidence="2 3">
    <name type="scientific">Clostridium kluyveri</name>
    <dbReference type="NCBI Taxonomy" id="1534"/>
    <lineage>
        <taxon>Bacteria</taxon>
        <taxon>Bacillati</taxon>
        <taxon>Bacillota</taxon>
        <taxon>Clostridia</taxon>
        <taxon>Eubacteriales</taxon>
        <taxon>Clostridiaceae</taxon>
        <taxon>Clostridium</taxon>
    </lineage>
</organism>
<dbReference type="InterPro" id="IPR029062">
    <property type="entry name" value="Class_I_gatase-like"/>
</dbReference>
<evidence type="ECO:0000313" key="3">
    <source>
        <dbReference type="Proteomes" id="UP000184604"/>
    </source>
</evidence>
<dbReference type="EMBL" id="CP018335">
    <property type="protein sequence ID" value="APM39048.1"/>
    <property type="molecule type" value="Genomic_DNA"/>
</dbReference>
<proteinExistence type="predicted"/>
<dbReference type="GO" id="GO:0005829">
    <property type="term" value="C:cytosol"/>
    <property type="evidence" value="ECO:0007669"/>
    <property type="project" value="TreeGrafter"/>
</dbReference>
<dbReference type="PANTHER" id="PTHR42695:SF5">
    <property type="entry name" value="GLUTAMINE AMIDOTRANSFERASE YLR126C-RELATED"/>
    <property type="match status" value="1"/>
</dbReference>
<dbReference type="InterPro" id="IPR044992">
    <property type="entry name" value="ChyE-like"/>
</dbReference>
<feature type="domain" description="Glutamine amidotransferase" evidence="1">
    <location>
        <begin position="33"/>
        <end position="185"/>
    </location>
</feature>
<dbReference type="InterPro" id="IPR017926">
    <property type="entry name" value="GATASE"/>
</dbReference>
<gene>
    <name evidence="2" type="ORF">BS101_09965</name>
</gene>
<protein>
    <recommendedName>
        <fullName evidence="1">Glutamine amidotransferase domain-containing protein</fullName>
    </recommendedName>
</protein>
<dbReference type="Pfam" id="PF00117">
    <property type="entry name" value="GATase"/>
    <property type="match status" value="1"/>
</dbReference>
<dbReference type="CDD" id="cd01741">
    <property type="entry name" value="GATase1_1"/>
    <property type="match status" value="1"/>
</dbReference>
<sequence>MRIAEFIHDNDYPKLTNLDYWLKDNLNYETKKIVIDEHTRFSEIKDFDLIVLHGGIQHLWDKEQDPWLYKEIEYIKWALNNNKAVIGFCLGSQIIAEALGEMVYKAHKEEIGWFRVQLRAEAEEHILLKDLGQNFISFMCHSDHYDLPENCSSLAFTETAKNQIFVSNKFPTIGFQFHPEYTLKNIKVLLETFNDKDCFGEEYRLRKVNIIEQTKAFSSTYGLFKKLMDNSLKWFFK</sequence>
<name>A0A1L5F7Q0_CLOKL</name>
<dbReference type="PROSITE" id="PS51273">
    <property type="entry name" value="GATASE_TYPE_1"/>
    <property type="match status" value="1"/>
</dbReference>
<evidence type="ECO:0000313" key="2">
    <source>
        <dbReference type="EMBL" id="APM39048.1"/>
    </source>
</evidence>
<dbReference type="RefSeq" id="WP_073538686.1">
    <property type="nucleotide sequence ID" value="NZ_CP018335.1"/>
</dbReference>
<dbReference type="AlphaFoldDB" id="A0A1L5F7Q0"/>
<evidence type="ECO:0000259" key="1">
    <source>
        <dbReference type="Pfam" id="PF00117"/>
    </source>
</evidence>
<dbReference type="SUPFAM" id="SSF52317">
    <property type="entry name" value="Class I glutamine amidotransferase-like"/>
    <property type="match status" value="1"/>
</dbReference>
<dbReference type="Gene3D" id="3.40.50.880">
    <property type="match status" value="1"/>
</dbReference>
<reference evidence="2 3" key="1">
    <citation type="submission" date="2016-12" db="EMBL/GenBank/DDBJ databases">
        <title>Complete genome sequence of Clostridium kluyveri JZZ isolated from the pit mud of a Chinese flavor liquor-making factory.</title>
        <authorList>
            <person name="Wang Y."/>
        </authorList>
    </citation>
    <scope>NUCLEOTIDE SEQUENCE [LARGE SCALE GENOMIC DNA]</scope>
    <source>
        <strain evidence="2 3">JZZ</strain>
    </source>
</reference>